<gene>
    <name evidence="1" type="ORF">RPERSI_LOCUS30129</name>
</gene>
<organism evidence="1 2">
    <name type="scientific">Racocetra persica</name>
    <dbReference type="NCBI Taxonomy" id="160502"/>
    <lineage>
        <taxon>Eukaryota</taxon>
        <taxon>Fungi</taxon>
        <taxon>Fungi incertae sedis</taxon>
        <taxon>Mucoromycota</taxon>
        <taxon>Glomeromycotina</taxon>
        <taxon>Glomeromycetes</taxon>
        <taxon>Diversisporales</taxon>
        <taxon>Gigasporaceae</taxon>
        <taxon>Racocetra</taxon>
    </lineage>
</organism>
<sequence length="83" mass="9588">HSKTVTKFDLPDLLYETIETKLSTVLIEELSYNFTIADFNKTNTLNEAQRAIFNETLSLIEHRKSGVLFVDEPARSSKTYLYN</sequence>
<keyword evidence="2" id="KW-1185">Reference proteome</keyword>
<accession>A0ACA9SG17</accession>
<feature type="non-terminal residue" evidence="1">
    <location>
        <position position="83"/>
    </location>
</feature>
<name>A0ACA9SG17_9GLOM</name>
<evidence type="ECO:0000313" key="1">
    <source>
        <dbReference type="EMBL" id="CAG8837005.1"/>
    </source>
</evidence>
<dbReference type="EMBL" id="CAJVQC010116385">
    <property type="protein sequence ID" value="CAG8837005.1"/>
    <property type="molecule type" value="Genomic_DNA"/>
</dbReference>
<evidence type="ECO:0000313" key="2">
    <source>
        <dbReference type="Proteomes" id="UP000789920"/>
    </source>
</evidence>
<feature type="non-terminal residue" evidence="1">
    <location>
        <position position="1"/>
    </location>
</feature>
<comment type="caution">
    <text evidence="1">The sequence shown here is derived from an EMBL/GenBank/DDBJ whole genome shotgun (WGS) entry which is preliminary data.</text>
</comment>
<dbReference type="Proteomes" id="UP000789920">
    <property type="component" value="Unassembled WGS sequence"/>
</dbReference>
<reference evidence="1" key="1">
    <citation type="submission" date="2021-06" db="EMBL/GenBank/DDBJ databases">
        <authorList>
            <person name="Kallberg Y."/>
            <person name="Tangrot J."/>
            <person name="Rosling A."/>
        </authorList>
    </citation>
    <scope>NUCLEOTIDE SEQUENCE</scope>
    <source>
        <strain evidence="1">MA461A</strain>
    </source>
</reference>
<proteinExistence type="predicted"/>
<protein>
    <submittedName>
        <fullName evidence="1">4989_t:CDS:1</fullName>
    </submittedName>
</protein>